<keyword evidence="5 10" id="KW-0963">Cytoplasm</keyword>
<dbReference type="GO" id="GO:0005737">
    <property type="term" value="C:cytoplasm"/>
    <property type="evidence" value="ECO:0007669"/>
    <property type="project" value="UniProtKB-SubCell"/>
</dbReference>
<evidence type="ECO:0000313" key="14">
    <source>
        <dbReference type="Proteomes" id="UP000255549"/>
    </source>
</evidence>
<dbReference type="OrthoDB" id="2293at2"/>
<dbReference type="EC" id="2.7.7.12" evidence="10"/>
<keyword evidence="14" id="KW-1185">Reference proteome</keyword>
<dbReference type="NCBIfam" id="TIGR01239">
    <property type="entry name" value="galT_2"/>
    <property type="match status" value="1"/>
</dbReference>
<evidence type="ECO:0000259" key="12">
    <source>
        <dbReference type="Pfam" id="PF02744"/>
    </source>
</evidence>
<dbReference type="NCBIfam" id="NF003629">
    <property type="entry name" value="PRK05270.1-2"/>
    <property type="match status" value="1"/>
</dbReference>
<proteinExistence type="inferred from homology"/>
<dbReference type="InterPro" id="IPR005849">
    <property type="entry name" value="GalP_Utransf_N"/>
</dbReference>
<evidence type="ECO:0000256" key="5">
    <source>
        <dbReference type="ARBA" id="ARBA00022490"/>
    </source>
</evidence>
<dbReference type="GO" id="GO:0008108">
    <property type="term" value="F:UDP-glucose:hexose-1-phosphate uridylyltransferase activity"/>
    <property type="evidence" value="ECO:0007669"/>
    <property type="project" value="UniProtKB-UniRule"/>
</dbReference>
<evidence type="ECO:0000256" key="8">
    <source>
        <dbReference type="ARBA" id="ARBA00023144"/>
    </source>
</evidence>
<keyword evidence="6 10" id="KW-0808">Transferase</keyword>
<evidence type="ECO:0000256" key="2">
    <source>
        <dbReference type="ARBA" id="ARBA00004496"/>
    </source>
</evidence>
<dbReference type="InterPro" id="IPR000766">
    <property type="entry name" value="GalP_uridyl_Trfase_II"/>
</dbReference>
<evidence type="ECO:0000256" key="9">
    <source>
        <dbReference type="ARBA" id="ARBA00023277"/>
    </source>
</evidence>
<dbReference type="Proteomes" id="UP000255549">
    <property type="component" value="Unassembled WGS sequence"/>
</dbReference>
<gene>
    <name evidence="10 13" type="primary">galT</name>
    <name evidence="13" type="ORF">NCTC11048_00982</name>
</gene>
<dbReference type="PANTHER" id="PTHR39191:SF1">
    <property type="entry name" value="DUF4922 DOMAIN-CONTAINING PROTEIN"/>
    <property type="match status" value="1"/>
</dbReference>
<name>A0A380G6M3_STAIN</name>
<dbReference type="GO" id="GO:0006012">
    <property type="term" value="P:galactose metabolic process"/>
    <property type="evidence" value="ECO:0007669"/>
    <property type="project" value="UniProtKB-UniRule"/>
</dbReference>
<dbReference type="STRING" id="1141106.GCA_000308095_00100"/>
<protein>
    <recommendedName>
        <fullName evidence="10">Galactose-1-phosphate uridylyltransferase</fullName>
        <shortName evidence="10">Gal-1-P uridylyltransferase</shortName>
        <ecNumber evidence="10">2.7.7.12</ecNumber>
    </recommendedName>
    <alternativeName>
        <fullName evidence="10">UDP-glucose--hexose-1-phosphate uridylyltransferase</fullName>
    </alternativeName>
</protein>
<evidence type="ECO:0000256" key="1">
    <source>
        <dbReference type="ARBA" id="ARBA00001107"/>
    </source>
</evidence>
<evidence type="ECO:0000256" key="10">
    <source>
        <dbReference type="HAMAP-Rule" id="MF_00571"/>
    </source>
</evidence>
<organism evidence="13 14">
    <name type="scientific">Staphylococcus intermedius NCTC 11048</name>
    <dbReference type="NCBI Taxonomy" id="1141106"/>
    <lineage>
        <taxon>Bacteria</taxon>
        <taxon>Bacillati</taxon>
        <taxon>Bacillota</taxon>
        <taxon>Bacilli</taxon>
        <taxon>Bacillales</taxon>
        <taxon>Staphylococcaceae</taxon>
        <taxon>Staphylococcus</taxon>
        <taxon>Staphylococcus intermedius group</taxon>
    </lineage>
</organism>
<evidence type="ECO:0000256" key="3">
    <source>
        <dbReference type="ARBA" id="ARBA00004947"/>
    </source>
</evidence>
<evidence type="ECO:0000313" key="13">
    <source>
        <dbReference type="EMBL" id="SUM45990.1"/>
    </source>
</evidence>
<comment type="pathway">
    <text evidence="3 10">Carbohydrate metabolism; galactose metabolism.</text>
</comment>
<accession>A0A380G6M3</accession>
<dbReference type="NCBIfam" id="NF003633">
    <property type="entry name" value="PRK05270.2-2"/>
    <property type="match status" value="1"/>
</dbReference>
<dbReference type="AlphaFoldDB" id="A0A380G6M3"/>
<comment type="catalytic activity">
    <reaction evidence="1 10">
        <text>alpha-D-galactose 1-phosphate + UDP-alpha-D-glucose = alpha-D-glucose 1-phosphate + UDP-alpha-D-galactose</text>
        <dbReference type="Rhea" id="RHEA:13989"/>
        <dbReference type="ChEBI" id="CHEBI:58336"/>
        <dbReference type="ChEBI" id="CHEBI:58601"/>
        <dbReference type="ChEBI" id="CHEBI:58885"/>
        <dbReference type="ChEBI" id="CHEBI:66914"/>
        <dbReference type="EC" id="2.7.7.12"/>
    </reaction>
</comment>
<comment type="subcellular location">
    <subcellularLocation>
        <location evidence="2 10">Cytoplasm</location>
    </subcellularLocation>
</comment>
<evidence type="ECO:0000256" key="4">
    <source>
        <dbReference type="ARBA" id="ARBA00008706"/>
    </source>
</evidence>
<dbReference type="HAMAP" id="MF_00571">
    <property type="entry name" value="GalP_UDP_trans"/>
    <property type="match status" value="1"/>
</dbReference>
<dbReference type="InterPro" id="IPR005850">
    <property type="entry name" value="GalP_Utransf_C"/>
</dbReference>
<dbReference type="PANTHER" id="PTHR39191">
    <property type="entry name" value="GALACTOSE-1-PHOSPHATE URIDYLYLTRANSFERASE"/>
    <property type="match status" value="1"/>
</dbReference>
<evidence type="ECO:0000256" key="6">
    <source>
        <dbReference type="ARBA" id="ARBA00022679"/>
    </source>
</evidence>
<evidence type="ECO:0000256" key="7">
    <source>
        <dbReference type="ARBA" id="ARBA00022695"/>
    </source>
</evidence>
<sequence>MANASHVYQFADDIIAHGDYEPADRIYVVNQILSRIKADDIALLDTEYDMQPQAPIEIVNLLIEDAIKRGVIEDILSAREQLEASLMDLITPKSSSVNREFYQRYQLSPEAATDYFYQLSHLNHYIKEEAIAKNIVYQVPTVYGDFEITINLSKPEKDAKQIEREKNAPTSSYPKCAICMENEGYYGTMTSAARSNHRIVQMQINGEEWGFQYSPYQYFNEHSILLSREHTPMLINQVTFENLLDFVKQFPHYTIGSNADIPVVGGSILSHNHYQAGRHDFPMALAPIERVFELADFPTVQAGIVKWPMSVIRLTATDTDELIAASEWTRRQWQGYSDAHVQVKAYSDTGERHHTVTPIARYRNGHYEMDIVLRDNQRTPEFPDGLFHPHQDVQHIKKENIGLIEVMGTAILPGRLKKELQDVIAFLNGDETMDLGVHESWAQEMKVEYDFDTQDAETIVRQEVGYKFERVLQDAGVFKRNEVGQAAFQRFIATLNASLI</sequence>
<evidence type="ECO:0000259" key="11">
    <source>
        <dbReference type="Pfam" id="PF01087"/>
    </source>
</evidence>
<feature type="domain" description="Galactose-1-phosphate uridyl transferase N-terminal" evidence="11">
    <location>
        <begin position="19"/>
        <end position="232"/>
    </location>
</feature>
<keyword evidence="7 10" id="KW-0548">Nucleotidyltransferase</keyword>
<reference evidence="13 14" key="1">
    <citation type="submission" date="2018-06" db="EMBL/GenBank/DDBJ databases">
        <authorList>
            <consortium name="Pathogen Informatics"/>
            <person name="Doyle S."/>
        </authorList>
    </citation>
    <scope>NUCLEOTIDE SEQUENCE [LARGE SCALE GENOMIC DNA]</scope>
    <source>
        <strain evidence="14">NCTC 11048</strain>
    </source>
</reference>
<comment type="similarity">
    <text evidence="4 10">Belongs to the galactose-1-phosphate uridylyltransferase type 2 family.</text>
</comment>
<dbReference type="Pfam" id="PF02744">
    <property type="entry name" value="GalP_UDP_tr_C"/>
    <property type="match status" value="1"/>
</dbReference>
<keyword evidence="8 10" id="KW-0299">Galactose metabolism</keyword>
<dbReference type="PIRSF" id="PIRSF006005">
    <property type="entry name" value="GalT_BS"/>
    <property type="match status" value="1"/>
</dbReference>
<dbReference type="RefSeq" id="WP_019169667.1">
    <property type="nucleotide sequence ID" value="NZ_CAIB01000277.1"/>
</dbReference>
<dbReference type="UniPathway" id="UPA00214"/>
<keyword evidence="9 10" id="KW-0119">Carbohydrate metabolism</keyword>
<feature type="domain" description="Galactose-1-phosphate uridyl transferase C-terminal" evidence="12">
    <location>
        <begin position="248"/>
        <end position="426"/>
    </location>
</feature>
<dbReference type="Pfam" id="PF01087">
    <property type="entry name" value="GalP_UDP_transf"/>
    <property type="match status" value="1"/>
</dbReference>
<dbReference type="EMBL" id="UHDP01000003">
    <property type="protein sequence ID" value="SUM45990.1"/>
    <property type="molecule type" value="Genomic_DNA"/>
</dbReference>